<dbReference type="SUPFAM" id="SSF109604">
    <property type="entry name" value="HD-domain/PDEase-like"/>
    <property type="match status" value="1"/>
</dbReference>
<reference evidence="1 2" key="1">
    <citation type="submission" date="2018-03" db="EMBL/GenBank/DDBJ databases">
        <title>Arenimonas caeni sp. nov., isolated from activated sludge.</title>
        <authorList>
            <person name="Liu H."/>
        </authorList>
    </citation>
    <scope>NUCLEOTIDE SEQUENCE [LARGE SCALE GENOMIC DNA]</scope>
    <source>
        <strain evidence="2">z29</strain>
    </source>
</reference>
<dbReference type="RefSeq" id="WP_106991545.1">
    <property type="nucleotide sequence ID" value="NZ_KZ679106.1"/>
</dbReference>
<dbReference type="EMBL" id="PVLF01000032">
    <property type="protein sequence ID" value="PRH81280.1"/>
    <property type="molecule type" value="Genomic_DNA"/>
</dbReference>
<accession>A0A2P6M5K1</accession>
<protein>
    <recommendedName>
        <fullName evidence="3">HD/PDEase domain-containing protein</fullName>
    </recommendedName>
</protein>
<proteinExistence type="predicted"/>
<dbReference type="Proteomes" id="UP000241736">
    <property type="component" value="Unassembled WGS sequence"/>
</dbReference>
<dbReference type="Gene3D" id="1.10.3210.40">
    <property type="match status" value="1"/>
</dbReference>
<evidence type="ECO:0000313" key="2">
    <source>
        <dbReference type="Proteomes" id="UP000241736"/>
    </source>
</evidence>
<comment type="caution">
    <text evidence="1">The sequence shown here is derived from an EMBL/GenBank/DDBJ whole genome shotgun (WGS) entry which is preliminary data.</text>
</comment>
<keyword evidence="2" id="KW-1185">Reference proteome</keyword>
<name>A0A2P6M5K1_9GAMM</name>
<gene>
    <name evidence="1" type="ORF">C6N40_13460</name>
</gene>
<evidence type="ECO:0000313" key="1">
    <source>
        <dbReference type="EMBL" id="PRH81280.1"/>
    </source>
</evidence>
<dbReference type="AlphaFoldDB" id="A0A2P6M5K1"/>
<sequence length="287" mass="32630">MFNSKRVAPAALKFPAVVEVISDPDPNHGVRCRLYSSCDWREAWTWLPLDTTLYGPLLWGVATTLEIGRPSEDLLLVDLHQDADLPLSNLLPEQLCPIPGLVRQTTRLIDGLQHAALREFITRALLQPDVLHGYWNSPASRGNHHGYPGGLAQHSLEIATMVASVDPEWLKERDWHQDRELGIVFALLHDYGKIWCYDPIAFEPVDSREHEALGLLKLEEPLRILTQQDRNLGIQMRELLSGRQTQRKGPYPLAINKVVRAFDQFSCEMTRKPKAESRATFDCDIPF</sequence>
<evidence type="ECO:0008006" key="3">
    <source>
        <dbReference type="Google" id="ProtNLM"/>
    </source>
</evidence>
<dbReference type="OrthoDB" id="6190309at2"/>
<organism evidence="1 2">
    <name type="scientific">Arenimonas caeni</name>
    <dbReference type="NCBI Taxonomy" id="2058085"/>
    <lineage>
        <taxon>Bacteria</taxon>
        <taxon>Pseudomonadati</taxon>
        <taxon>Pseudomonadota</taxon>
        <taxon>Gammaproteobacteria</taxon>
        <taxon>Lysobacterales</taxon>
        <taxon>Lysobacteraceae</taxon>
        <taxon>Arenimonas</taxon>
    </lineage>
</organism>